<feature type="transmembrane region" description="Helical" evidence="5">
    <location>
        <begin position="61"/>
        <end position="78"/>
    </location>
</feature>
<evidence type="ECO:0000256" key="4">
    <source>
        <dbReference type="ARBA" id="ARBA00023136"/>
    </source>
</evidence>
<dbReference type="AlphaFoldDB" id="A0A1V6UE76"/>
<dbReference type="GO" id="GO:0016020">
    <property type="term" value="C:membrane"/>
    <property type="evidence" value="ECO:0007669"/>
    <property type="project" value="UniProtKB-SubCell"/>
</dbReference>
<name>A0A1V6UE76_9EURO</name>
<evidence type="ECO:0000256" key="5">
    <source>
        <dbReference type="SAM" id="Phobius"/>
    </source>
</evidence>
<proteinExistence type="predicted"/>
<accession>A0A1V6UE76</accession>
<evidence type="ECO:0000313" key="7">
    <source>
        <dbReference type="Proteomes" id="UP000191500"/>
    </source>
</evidence>
<gene>
    <name evidence="6" type="ORF">PENCOP_c011G07135</name>
</gene>
<evidence type="ECO:0000313" key="6">
    <source>
        <dbReference type="EMBL" id="OQE36731.1"/>
    </source>
</evidence>
<dbReference type="STRING" id="36646.A0A1V6UE76"/>
<dbReference type="Proteomes" id="UP000191500">
    <property type="component" value="Unassembled WGS sequence"/>
</dbReference>
<keyword evidence="7" id="KW-1185">Reference proteome</keyword>
<keyword evidence="4 5" id="KW-0472">Membrane</keyword>
<dbReference type="Pfam" id="PF03006">
    <property type="entry name" value="HlyIII"/>
    <property type="match status" value="1"/>
</dbReference>
<comment type="caution">
    <text evidence="6">The sequence shown here is derived from an EMBL/GenBank/DDBJ whole genome shotgun (WGS) entry which is preliminary data.</text>
</comment>
<dbReference type="InterPro" id="IPR004254">
    <property type="entry name" value="AdipoR/HlyIII-related"/>
</dbReference>
<feature type="transmembrane region" description="Helical" evidence="5">
    <location>
        <begin position="30"/>
        <end position="49"/>
    </location>
</feature>
<evidence type="ECO:0000256" key="2">
    <source>
        <dbReference type="ARBA" id="ARBA00022692"/>
    </source>
</evidence>
<keyword evidence="2 5" id="KW-0812">Transmembrane</keyword>
<evidence type="ECO:0000256" key="3">
    <source>
        <dbReference type="ARBA" id="ARBA00022989"/>
    </source>
</evidence>
<protein>
    <submittedName>
        <fullName evidence="6">Uncharacterized protein</fullName>
    </submittedName>
</protein>
<sequence length="79" mass="9049">MIFTLGFLTGFVVVHPKLQSQEWRLRLSSFMATGFSAFPPIIHATSVFPYQQLDQEAGLRYYYLEGLVILVGTLFYAVR</sequence>
<evidence type="ECO:0000256" key="1">
    <source>
        <dbReference type="ARBA" id="ARBA00004141"/>
    </source>
</evidence>
<dbReference type="EMBL" id="MDDG01000011">
    <property type="protein sequence ID" value="OQE36731.1"/>
    <property type="molecule type" value="Genomic_DNA"/>
</dbReference>
<organism evidence="6 7">
    <name type="scientific">Penicillium coprophilum</name>
    <dbReference type="NCBI Taxonomy" id="36646"/>
    <lineage>
        <taxon>Eukaryota</taxon>
        <taxon>Fungi</taxon>
        <taxon>Dikarya</taxon>
        <taxon>Ascomycota</taxon>
        <taxon>Pezizomycotina</taxon>
        <taxon>Eurotiomycetes</taxon>
        <taxon>Eurotiomycetidae</taxon>
        <taxon>Eurotiales</taxon>
        <taxon>Aspergillaceae</taxon>
        <taxon>Penicillium</taxon>
    </lineage>
</organism>
<keyword evidence="3 5" id="KW-1133">Transmembrane helix</keyword>
<comment type="subcellular location">
    <subcellularLocation>
        <location evidence="1">Membrane</location>
        <topology evidence="1">Multi-pass membrane protein</topology>
    </subcellularLocation>
</comment>
<reference evidence="7" key="1">
    <citation type="journal article" date="2017" name="Nat. Microbiol.">
        <title>Global analysis of biosynthetic gene clusters reveals vast potential of secondary metabolite production in Penicillium species.</title>
        <authorList>
            <person name="Nielsen J.C."/>
            <person name="Grijseels S."/>
            <person name="Prigent S."/>
            <person name="Ji B."/>
            <person name="Dainat J."/>
            <person name="Nielsen K.F."/>
            <person name="Frisvad J.C."/>
            <person name="Workman M."/>
            <person name="Nielsen J."/>
        </authorList>
    </citation>
    <scope>NUCLEOTIDE SEQUENCE [LARGE SCALE GENOMIC DNA]</scope>
    <source>
        <strain evidence="7">IBT 31321</strain>
    </source>
</reference>